<reference evidence="2 3" key="1">
    <citation type="submission" date="2018-05" db="EMBL/GenBank/DDBJ databases">
        <title>Genomic Encyclopedia of Type Strains, Phase IV (KMG-IV): sequencing the most valuable type-strain genomes for metagenomic binning, comparative biology and taxonomic classification.</title>
        <authorList>
            <person name="Goeker M."/>
        </authorList>
    </citation>
    <scope>NUCLEOTIDE SEQUENCE [LARGE SCALE GENOMIC DNA]</scope>
    <source>
        <strain evidence="2 3">DSM 25350</strain>
    </source>
</reference>
<keyword evidence="3" id="KW-1185">Reference proteome</keyword>
<dbReference type="InterPro" id="IPR048020">
    <property type="entry name" value="Transpos_IS3"/>
</dbReference>
<dbReference type="EMBL" id="QGGU01000019">
    <property type="protein sequence ID" value="PWK42189.1"/>
    <property type="molecule type" value="Genomic_DNA"/>
</dbReference>
<dbReference type="AlphaFoldDB" id="A0A316FA71"/>
<dbReference type="InterPro" id="IPR036397">
    <property type="entry name" value="RNaseH_sf"/>
</dbReference>
<sequence>MYRSLYGVEPICRVVQIAPSTYYRCKSLEAQPEQRCPRYHRDEVLKPEIMRVWQENRRCYGARKVWKQMKREGFTVARCTIVRLMKVLGIEGVRRGKRCITTIPDDSADKPLDLVNREFSARRPNQLWVADITYVATWSGFVYVAFVIDVFSRKIVGWRVMKTMQTQLILDALEQALWARGKPKGVIHKDGPWKGLEQVELATLDWVDWFNNKRLLQPIGDIPPVEYEENYYRQLAEHAAA</sequence>
<gene>
    <name evidence="2" type="ORF">C8D97_11922</name>
</gene>
<evidence type="ECO:0000313" key="2">
    <source>
        <dbReference type="EMBL" id="PWK42189.1"/>
    </source>
</evidence>
<dbReference type="PANTHER" id="PTHR46889:SF4">
    <property type="entry name" value="TRANSPOSASE INSO FOR INSERTION SEQUENCE ELEMENT IS911B-RELATED"/>
    <property type="match status" value="1"/>
</dbReference>
<comment type="caution">
    <text evidence="2">The sequence shown here is derived from an EMBL/GenBank/DDBJ whole genome shotgun (WGS) entry which is preliminary data.</text>
</comment>
<dbReference type="Pfam" id="PF00665">
    <property type="entry name" value="rve"/>
    <property type="match status" value="1"/>
</dbReference>
<evidence type="ECO:0000313" key="3">
    <source>
        <dbReference type="Proteomes" id="UP000245790"/>
    </source>
</evidence>
<protein>
    <submittedName>
        <fullName evidence="2">Transposase InsO family protein</fullName>
    </submittedName>
</protein>
<dbReference type="InterPro" id="IPR050900">
    <property type="entry name" value="Transposase_IS3/IS150/IS904"/>
</dbReference>
<dbReference type="PROSITE" id="PS50994">
    <property type="entry name" value="INTEGRASE"/>
    <property type="match status" value="1"/>
</dbReference>
<dbReference type="InterPro" id="IPR001584">
    <property type="entry name" value="Integrase_cat-core"/>
</dbReference>
<feature type="domain" description="Integrase catalytic" evidence="1">
    <location>
        <begin position="120"/>
        <end position="241"/>
    </location>
</feature>
<dbReference type="PANTHER" id="PTHR46889">
    <property type="entry name" value="TRANSPOSASE INSF FOR INSERTION SEQUENCE IS3B-RELATED"/>
    <property type="match status" value="1"/>
</dbReference>
<dbReference type="InterPro" id="IPR025948">
    <property type="entry name" value="HTH-like_dom"/>
</dbReference>
<dbReference type="Proteomes" id="UP000245790">
    <property type="component" value="Unassembled WGS sequence"/>
</dbReference>
<proteinExistence type="predicted"/>
<evidence type="ECO:0000259" key="1">
    <source>
        <dbReference type="PROSITE" id="PS50994"/>
    </source>
</evidence>
<dbReference type="GO" id="GO:0015074">
    <property type="term" value="P:DNA integration"/>
    <property type="evidence" value="ECO:0007669"/>
    <property type="project" value="InterPro"/>
</dbReference>
<dbReference type="SUPFAM" id="SSF53098">
    <property type="entry name" value="Ribonuclease H-like"/>
    <property type="match status" value="1"/>
</dbReference>
<accession>A0A316FA71</accession>
<dbReference type="Pfam" id="PF13276">
    <property type="entry name" value="HTH_21"/>
    <property type="match status" value="1"/>
</dbReference>
<organism evidence="2 3">
    <name type="scientific">Pleionea mediterranea</name>
    <dbReference type="NCBI Taxonomy" id="523701"/>
    <lineage>
        <taxon>Bacteria</taxon>
        <taxon>Pseudomonadati</taxon>
        <taxon>Pseudomonadota</taxon>
        <taxon>Gammaproteobacteria</taxon>
        <taxon>Oceanospirillales</taxon>
        <taxon>Pleioneaceae</taxon>
        <taxon>Pleionea</taxon>
    </lineage>
</organism>
<name>A0A316FA71_9GAMM</name>
<dbReference type="Gene3D" id="3.30.420.10">
    <property type="entry name" value="Ribonuclease H-like superfamily/Ribonuclease H"/>
    <property type="match status" value="1"/>
</dbReference>
<dbReference type="NCBIfam" id="NF033516">
    <property type="entry name" value="transpos_IS3"/>
    <property type="match status" value="1"/>
</dbReference>
<dbReference type="GO" id="GO:0003676">
    <property type="term" value="F:nucleic acid binding"/>
    <property type="evidence" value="ECO:0007669"/>
    <property type="project" value="InterPro"/>
</dbReference>
<dbReference type="InterPro" id="IPR012337">
    <property type="entry name" value="RNaseH-like_sf"/>
</dbReference>